<feature type="transmembrane region" description="Helical" evidence="9">
    <location>
        <begin position="81"/>
        <end position="100"/>
    </location>
</feature>
<dbReference type="GO" id="GO:0006508">
    <property type="term" value="P:proteolysis"/>
    <property type="evidence" value="ECO:0007669"/>
    <property type="project" value="UniProtKB-KW"/>
</dbReference>
<reference evidence="12 13" key="1">
    <citation type="submission" date="2013-05" db="EMBL/GenBank/DDBJ databases">
        <title>The Genome Sequence of Actinomyces europaeus ACS-120-V-COL10B.</title>
        <authorList>
            <consortium name="The Broad Institute Genomics Platform"/>
            <person name="Earl A."/>
            <person name="Ward D."/>
            <person name="Feldgarden M."/>
            <person name="Gevers D."/>
            <person name="Saerens B."/>
            <person name="Vaneechoutte M."/>
            <person name="Walker B."/>
            <person name="Young S."/>
            <person name="Zeng Q."/>
            <person name="Gargeya S."/>
            <person name="Fitzgerald M."/>
            <person name="Haas B."/>
            <person name="Abouelleil A."/>
            <person name="Allen A.W."/>
            <person name="Alvarado L."/>
            <person name="Arachchi H.M."/>
            <person name="Berlin A.M."/>
            <person name="Chapman S.B."/>
            <person name="Gainer-Dewar J."/>
            <person name="Goldberg J."/>
            <person name="Griggs A."/>
            <person name="Gujja S."/>
            <person name="Hansen M."/>
            <person name="Howarth C."/>
            <person name="Imamovic A."/>
            <person name="Ireland A."/>
            <person name="Larimer J."/>
            <person name="McCowan C."/>
            <person name="Murphy C."/>
            <person name="Pearson M."/>
            <person name="Poon T.W."/>
            <person name="Priest M."/>
            <person name="Roberts A."/>
            <person name="Saif S."/>
            <person name="Shea T."/>
            <person name="Sisk P."/>
            <person name="Sykes S."/>
            <person name="Wortman J."/>
            <person name="Nusbaum C."/>
            <person name="Birren B."/>
        </authorList>
    </citation>
    <scope>NUCLEOTIDE SEQUENCE [LARGE SCALE GENOMIC DNA]</scope>
    <source>
        <strain evidence="12 13">ACS-120-V-Col10b</strain>
    </source>
</reference>
<dbReference type="NCBIfam" id="TIGR00077">
    <property type="entry name" value="lspA"/>
    <property type="match status" value="1"/>
</dbReference>
<dbReference type="Pfam" id="PF01252">
    <property type="entry name" value="Peptidase_A8"/>
    <property type="match status" value="1"/>
</dbReference>
<comment type="caution">
    <text evidence="12">The sequence shown here is derived from an EMBL/GenBank/DDBJ whole genome shotgun (WGS) entry which is preliminary data.</text>
</comment>
<evidence type="ECO:0000256" key="8">
    <source>
        <dbReference type="ARBA" id="ARBA00023136"/>
    </source>
</evidence>
<dbReference type="Proteomes" id="UP000014387">
    <property type="component" value="Unassembled WGS sequence"/>
</dbReference>
<evidence type="ECO:0000256" key="6">
    <source>
        <dbReference type="ARBA" id="ARBA00022801"/>
    </source>
</evidence>
<name>A0A9W5RDB1_9ACTO</name>
<keyword evidence="13" id="KW-1185">Reference proteome</keyword>
<dbReference type="AlphaFoldDB" id="A0A9W5RDB1"/>
<evidence type="ECO:0000256" key="3">
    <source>
        <dbReference type="ARBA" id="ARBA00022670"/>
    </source>
</evidence>
<keyword evidence="2 9" id="KW-1003">Cell membrane</keyword>
<feature type="active site" evidence="9">
    <location>
        <position position="140"/>
    </location>
</feature>
<dbReference type="EMBL" id="AGWN01000001">
    <property type="protein sequence ID" value="EPD30310.1"/>
    <property type="molecule type" value="Genomic_DNA"/>
</dbReference>
<evidence type="ECO:0000313" key="12">
    <source>
        <dbReference type="EMBL" id="EPD30310.1"/>
    </source>
</evidence>
<dbReference type="PROSITE" id="PS00855">
    <property type="entry name" value="SPASE_II"/>
    <property type="match status" value="1"/>
</dbReference>
<dbReference type="PANTHER" id="PTHR33695">
    <property type="entry name" value="LIPOPROTEIN SIGNAL PEPTIDASE"/>
    <property type="match status" value="1"/>
</dbReference>
<keyword evidence="8 9" id="KW-0472">Membrane</keyword>
<keyword evidence="7 9" id="KW-1133">Transmembrane helix</keyword>
<comment type="similarity">
    <text evidence="1 9 11">Belongs to the peptidase A8 family.</text>
</comment>
<dbReference type="GO" id="GO:0005886">
    <property type="term" value="C:plasma membrane"/>
    <property type="evidence" value="ECO:0007669"/>
    <property type="project" value="UniProtKB-SubCell"/>
</dbReference>
<feature type="transmembrane region" description="Helical" evidence="9">
    <location>
        <begin position="144"/>
        <end position="170"/>
    </location>
</feature>
<evidence type="ECO:0000256" key="2">
    <source>
        <dbReference type="ARBA" id="ARBA00022475"/>
    </source>
</evidence>
<feature type="transmembrane region" description="Helical" evidence="9">
    <location>
        <begin position="107"/>
        <end position="124"/>
    </location>
</feature>
<accession>A0A9W5RDB1</accession>
<organism evidence="12 13">
    <name type="scientific">Gleimia europaea ACS-120-V-Col10b</name>
    <dbReference type="NCBI Taxonomy" id="883069"/>
    <lineage>
        <taxon>Bacteria</taxon>
        <taxon>Bacillati</taxon>
        <taxon>Actinomycetota</taxon>
        <taxon>Actinomycetes</taxon>
        <taxon>Actinomycetales</taxon>
        <taxon>Actinomycetaceae</taxon>
        <taxon>Gleimia</taxon>
    </lineage>
</organism>
<comment type="catalytic activity">
    <reaction evidence="9 10">
        <text>Release of signal peptides from bacterial membrane prolipoproteins. Hydrolyzes -Xaa-Yaa-Zaa-|-(S,diacylglyceryl)Cys-, in which Xaa is hydrophobic (preferably Leu), and Yaa (Ala or Ser) and Zaa (Gly or Ala) have small, neutral side chains.</text>
        <dbReference type="EC" id="3.4.23.36"/>
    </reaction>
</comment>
<comment type="pathway">
    <text evidence="9">Protein modification; lipoprotein biosynthesis (signal peptide cleavage).</text>
</comment>
<protein>
    <recommendedName>
        <fullName evidence="9">Lipoprotein signal peptidase</fullName>
        <ecNumber evidence="9">3.4.23.36</ecNumber>
    </recommendedName>
    <alternativeName>
        <fullName evidence="9">Prolipoprotein signal peptidase</fullName>
    </alternativeName>
    <alternativeName>
        <fullName evidence="9">Signal peptidase II</fullName>
        <shortName evidence="9">SPase II</shortName>
    </alternativeName>
</protein>
<evidence type="ECO:0000256" key="7">
    <source>
        <dbReference type="ARBA" id="ARBA00022989"/>
    </source>
</evidence>
<dbReference type="PANTHER" id="PTHR33695:SF1">
    <property type="entry name" value="LIPOPROTEIN SIGNAL PEPTIDASE"/>
    <property type="match status" value="1"/>
</dbReference>
<gene>
    <name evidence="9" type="primary">lspA</name>
    <name evidence="12" type="ORF">HMPREF9238_00047</name>
</gene>
<dbReference type="PRINTS" id="PR00781">
    <property type="entry name" value="LIPOSIGPTASE"/>
</dbReference>
<dbReference type="GO" id="GO:0004190">
    <property type="term" value="F:aspartic-type endopeptidase activity"/>
    <property type="evidence" value="ECO:0007669"/>
    <property type="project" value="UniProtKB-UniRule"/>
</dbReference>
<keyword evidence="6 9" id="KW-0378">Hydrolase</keyword>
<dbReference type="InterPro" id="IPR001872">
    <property type="entry name" value="Peptidase_A8"/>
</dbReference>
<evidence type="ECO:0000256" key="11">
    <source>
        <dbReference type="RuleBase" id="RU004181"/>
    </source>
</evidence>
<keyword evidence="4 9" id="KW-0812">Transmembrane</keyword>
<feature type="active site" evidence="9">
    <location>
        <position position="154"/>
    </location>
</feature>
<proteinExistence type="inferred from homology"/>
<keyword evidence="5 9" id="KW-0064">Aspartyl protease</keyword>
<evidence type="ECO:0000256" key="1">
    <source>
        <dbReference type="ARBA" id="ARBA00006139"/>
    </source>
</evidence>
<sequence>MYRPRFVLLSRGYHMQQGKQGFKTRIIFYVVAIFAVISDQLSKVWALNNLSTNQIDPFIGSFISFQLVHNPGAAFSLLDNATWVFTVLALVIVIVILFSVRKVSSKLWLVFLALLFGGAIGNLIDRLIQPPSFGMGHVVDFLNWNGWFVGNVADIYIVVAAAVMFLLAVLEVPFTRDLNGEQQ</sequence>
<evidence type="ECO:0000313" key="13">
    <source>
        <dbReference type="Proteomes" id="UP000014387"/>
    </source>
</evidence>
<evidence type="ECO:0000256" key="10">
    <source>
        <dbReference type="RuleBase" id="RU000594"/>
    </source>
</evidence>
<evidence type="ECO:0000256" key="9">
    <source>
        <dbReference type="HAMAP-Rule" id="MF_00161"/>
    </source>
</evidence>
<keyword evidence="3 9" id="KW-0645">Protease</keyword>
<comment type="subcellular location">
    <subcellularLocation>
        <location evidence="9">Cell membrane</location>
        <topology evidence="9">Multi-pass membrane protein</topology>
    </subcellularLocation>
</comment>
<comment type="function">
    <text evidence="9 10">This protein specifically catalyzes the removal of signal peptides from prolipoproteins.</text>
</comment>
<feature type="transmembrane region" description="Helical" evidence="9">
    <location>
        <begin position="21"/>
        <end position="38"/>
    </location>
</feature>
<dbReference type="HAMAP" id="MF_00161">
    <property type="entry name" value="LspA"/>
    <property type="match status" value="1"/>
</dbReference>
<evidence type="ECO:0000256" key="5">
    <source>
        <dbReference type="ARBA" id="ARBA00022750"/>
    </source>
</evidence>
<evidence type="ECO:0000256" key="4">
    <source>
        <dbReference type="ARBA" id="ARBA00022692"/>
    </source>
</evidence>
<dbReference type="EC" id="3.4.23.36" evidence="9"/>